<evidence type="ECO:0000313" key="2">
    <source>
        <dbReference type="EMBL" id="TEB31589.1"/>
    </source>
</evidence>
<evidence type="ECO:0000313" key="3">
    <source>
        <dbReference type="Proteomes" id="UP000298030"/>
    </source>
</evidence>
<dbReference type="Proteomes" id="UP000298030">
    <property type="component" value="Unassembled WGS sequence"/>
</dbReference>
<keyword evidence="3" id="KW-1185">Reference proteome</keyword>
<feature type="region of interest" description="Disordered" evidence="1">
    <location>
        <begin position="104"/>
        <end position="131"/>
    </location>
</feature>
<feature type="region of interest" description="Disordered" evidence="1">
    <location>
        <begin position="262"/>
        <end position="284"/>
    </location>
</feature>
<dbReference type="AlphaFoldDB" id="A0A4Y7TDG3"/>
<reference evidence="2 3" key="1">
    <citation type="journal article" date="2019" name="Nat. Ecol. Evol.">
        <title>Megaphylogeny resolves global patterns of mushroom evolution.</title>
        <authorList>
            <person name="Varga T."/>
            <person name="Krizsan K."/>
            <person name="Foldi C."/>
            <person name="Dima B."/>
            <person name="Sanchez-Garcia M."/>
            <person name="Sanchez-Ramirez S."/>
            <person name="Szollosi G.J."/>
            <person name="Szarkandi J.G."/>
            <person name="Papp V."/>
            <person name="Albert L."/>
            <person name="Andreopoulos W."/>
            <person name="Angelini C."/>
            <person name="Antonin V."/>
            <person name="Barry K.W."/>
            <person name="Bougher N.L."/>
            <person name="Buchanan P."/>
            <person name="Buyck B."/>
            <person name="Bense V."/>
            <person name="Catcheside P."/>
            <person name="Chovatia M."/>
            <person name="Cooper J."/>
            <person name="Damon W."/>
            <person name="Desjardin D."/>
            <person name="Finy P."/>
            <person name="Geml J."/>
            <person name="Haridas S."/>
            <person name="Hughes K."/>
            <person name="Justo A."/>
            <person name="Karasinski D."/>
            <person name="Kautmanova I."/>
            <person name="Kiss B."/>
            <person name="Kocsube S."/>
            <person name="Kotiranta H."/>
            <person name="LaButti K.M."/>
            <person name="Lechner B.E."/>
            <person name="Liimatainen K."/>
            <person name="Lipzen A."/>
            <person name="Lukacs Z."/>
            <person name="Mihaltcheva S."/>
            <person name="Morgado L.N."/>
            <person name="Niskanen T."/>
            <person name="Noordeloos M.E."/>
            <person name="Ohm R.A."/>
            <person name="Ortiz-Santana B."/>
            <person name="Ovrebo C."/>
            <person name="Racz N."/>
            <person name="Riley R."/>
            <person name="Savchenko A."/>
            <person name="Shiryaev A."/>
            <person name="Soop K."/>
            <person name="Spirin V."/>
            <person name="Szebenyi C."/>
            <person name="Tomsovsky M."/>
            <person name="Tulloss R.E."/>
            <person name="Uehling J."/>
            <person name="Grigoriev I.V."/>
            <person name="Vagvolgyi C."/>
            <person name="Papp T."/>
            <person name="Martin F.M."/>
            <person name="Miettinen O."/>
            <person name="Hibbett D.S."/>
            <person name="Nagy L.G."/>
        </authorList>
    </citation>
    <scope>NUCLEOTIDE SEQUENCE [LARGE SCALE GENOMIC DNA]</scope>
    <source>
        <strain evidence="2 3">FP101781</strain>
    </source>
</reference>
<protein>
    <submittedName>
        <fullName evidence="2">Uncharacterized protein</fullName>
    </submittedName>
</protein>
<dbReference type="EMBL" id="QPFP01000018">
    <property type="protein sequence ID" value="TEB31589.1"/>
    <property type="molecule type" value="Genomic_DNA"/>
</dbReference>
<feature type="compositionally biased region" description="Polar residues" evidence="1">
    <location>
        <begin position="274"/>
        <end position="284"/>
    </location>
</feature>
<sequence length="284" mass="31409">MDLGAAEPCKPNRSELKLLFVLRWGRRRELSAINERDSTYAPTPLSRHCFADRATSRYCLLRSILLEISSYHGFSKEPKGVGGGFIPPTQVECILSFKGATDPKARGVADSDHGRNDGRGGLETPPNREFFDGNGKEARTAKSAMPFRASPLCLTTRLEDWCNENGSAMREFWERTVLSPEAETPKVPEDRQGCHALSPQGETPTALIFHFRCLELDAYPFVVPLAVGTPHKRQHPASPQLMCFRGLPSESATPLVHPQQSQAIPELGTIPEQAMSTSNLNPRE</sequence>
<evidence type="ECO:0000256" key="1">
    <source>
        <dbReference type="SAM" id="MobiDB-lite"/>
    </source>
</evidence>
<name>A0A4Y7TDG3_COPMI</name>
<gene>
    <name evidence="2" type="ORF">FA13DRAFT_1774186</name>
</gene>
<proteinExistence type="predicted"/>
<organism evidence="2 3">
    <name type="scientific">Coprinellus micaceus</name>
    <name type="common">Glistening ink-cap mushroom</name>
    <name type="synonym">Coprinus micaceus</name>
    <dbReference type="NCBI Taxonomy" id="71717"/>
    <lineage>
        <taxon>Eukaryota</taxon>
        <taxon>Fungi</taxon>
        <taxon>Dikarya</taxon>
        <taxon>Basidiomycota</taxon>
        <taxon>Agaricomycotina</taxon>
        <taxon>Agaricomycetes</taxon>
        <taxon>Agaricomycetidae</taxon>
        <taxon>Agaricales</taxon>
        <taxon>Agaricineae</taxon>
        <taxon>Psathyrellaceae</taxon>
        <taxon>Coprinellus</taxon>
    </lineage>
</organism>
<feature type="compositionally biased region" description="Basic and acidic residues" evidence="1">
    <location>
        <begin position="104"/>
        <end position="120"/>
    </location>
</feature>
<comment type="caution">
    <text evidence="2">The sequence shown here is derived from an EMBL/GenBank/DDBJ whole genome shotgun (WGS) entry which is preliminary data.</text>
</comment>
<accession>A0A4Y7TDG3</accession>